<evidence type="ECO:0000313" key="2">
    <source>
        <dbReference type="Proteomes" id="UP000821845"/>
    </source>
</evidence>
<dbReference type="Proteomes" id="UP000821845">
    <property type="component" value="Chromosome 4"/>
</dbReference>
<dbReference type="EMBL" id="CM023484">
    <property type="protein sequence ID" value="KAH6933189.1"/>
    <property type="molecule type" value="Genomic_DNA"/>
</dbReference>
<accession>A0ACB7SKJ6</accession>
<proteinExistence type="predicted"/>
<gene>
    <name evidence="1" type="ORF">HPB50_013022</name>
</gene>
<sequence>MGPQAVAGRCQAWCVVDGAPRGRHRRGLSAPLGAYECRFLTSVLPVALRPSYNAEVSSSLGFFVVTLCLPVHGKATGSHCCTQEDVPARKCPNLGHMSTSNGDSKRHQQYVRCGVCAARRVVEALQRFLSVHLHSGDIETPVKQLIPLDINSTLGVLVTANSSSSAAVSLSSAPAVPAEFGAPVIEATAAPREDVEVLLSVMLTTACVFLCFLLLLTIKCCANLCCIDLLYCIAHCGRRPLMVYSVGGFNVKLRKLWKPEISCQLVELYQKVLIVVIGQAVHFKI</sequence>
<organism evidence="1 2">
    <name type="scientific">Hyalomma asiaticum</name>
    <name type="common">Tick</name>
    <dbReference type="NCBI Taxonomy" id="266040"/>
    <lineage>
        <taxon>Eukaryota</taxon>
        <taxon>Metazoa</taxon>
        <taxon>Ecdysozoa</taxon>
        <taxon>Arthropoda</taxon>
        <taxon>Chelicerata</taxon>
        <taxon>Arachnida</taxon>
        <taxon>Acari</taxon>
        <taxon>Parasitiformes</taxon>
        <taxon>Ixodida</taxon>
        <taxon>Ixodoidea</taxon>
        <taxon>Ixodidae</taxon>
        <taxon>Hyalomminae</taxon>
        <taxon>Hyalomma</taxon>
    </lineage>
</organism>
<keyword evidence="2" id="KW-1185">Reference proteome</keyword>
<evidence type="ECO:0000313" key="1">
    <source>
        <dbReference type="EMBL" id="KAH6933189.1"/>
    </source>
</evidence>
<name>A0ACB7SKJ6_HYAAI</name>
<reference evidence="1" key="1">
    <citation type="submission" date="2020-05" db="EMBL/GenBank/DDBJ databases">
        <title>Large-scale comparative analyses of tick genomes elucidate their genetic diversity and vector capacities.</title>
        <authorList>
            <person name="Jia N."/>
            <person name="Wang J."/>
            <person name="Shi W."/>
            <person name="Du L."/>
            <person name="Sun Y."/>
            <person name="Zhan W."/>
            <person name="Jiang J."/>
            <person name="Wang Q."/>
            <person name="Zhang B."/>
            <person name="Ji P."/>
            <person name="Sakyi L.B."/>
            <person name="Cui X."/>
            <person name="Yuan T."/>
            <person name="Jiang B."/>
            <person name="Yang W."/>
            <person name="Lam T.T.-Y."/>
            <person name="Chang Q."/>
            <person name="Ding S."/>
            <person name="Wang X."/>
            <person name="Zhu J."/>
            <person name="Ruan X."/>
            <person name="Zhao L."/>
            <person name="Wei J."/>
            <person name="Que T."/>
            <person name="Du C."/>
            <person name="Cheng J."/>
            <person name="Dai P."/>
            <person name="Han X."/>
            <person name="Huang E."/>
            <person name="Gao Y."/>
            <person name="Liu J."/>
            <person name="Shao H."/>
            <person name="Ye R."/>
            <person name="Li L."/>
            <person name="Wei W."/>
            <person name="Wang X."/>
            <person name="Wang C."/>
            <person name="Yang T."/>
            <person name="Huo Q."/>
            <person name="Li W."/>
            <person name="Guo W."/>
            <person name="Chen H."/>
            <person name="Zhou L."/>
            <person name="Ni X."/>
            <person name="Tian J."/>
            <person name="Zhou Y."/>
            <person name="Sheng Y."/>
            <person name="Liu T."/>
            <person name="Pan Y."/>
            <person name="Xia L."/>
            <person name="Li J."/>
            <person name="Zhao F."/>
            <person name="Cao W."/>
        </authorList>
    </citation>
    <scope>NUCLEOTIDE SEQUENCE</scope>
    <source>
        <strain evidence="1">Hyas-2018</strain>
    </source>
</reference>
<protein>
    <submittedName>
        <fullName evidence="1">Uncharacterized protein</fullName>
    </submittedName>
</protein>
<comment type="caution">
    <text evidence="1">The sequence shown here is derived from an EMBL/GenBank/DDBJ whole genome shotgun (WGS) entry which is preliminary data.</text>
</comment>